<evidence type="ECO:0000256" key="1">
    <source>
        <dbReference type="ARBA" id="ARBA00004496"/>
    </source>
</evidence>
<dbReference type="InterPro" id="IPR001251">
    <property type="entry name" value="CRAL-TRIO_dom"/>
</dbReference>
<evidence type="ECO:0000313" key="8">
    <source>
        <dbReference type="EMBL" id="KAK7590928.1"/>
    </source>
</evidence>
<keyword evidence="9" id="KW-1185">Reference proteome</keyword>
<dbReference type="CDD" id="cd00170">
    <property type="entry name" value="SEC14"/>
    <property type="match status" value="1"/>
</dbReference>
<keyword evidence="5" id="KW-0464">Manganese</keyword>
<evidence type="ECO:0000256" key="3">
    <source>
        <dbReference type="ARBA" id="ARBA00022723"/>
    </source>
</evidence>
<comment type="subcellular location">
    <subcellularLocation>
        <location evidence="1">Cytoplasm</location>
    </subcellularLocation>
</comment>
<evidence type="ECO:0000256" key="5">
    <source>
        <dbReference type="ARBA" id="ARBA00023211"/>
    </source>
</evidence>
<feature type="region of interest" description="Disordered" evidence="6">
    <location>
        <begin position="105"/>
        <end position="132"/>
    </location>
</feature>
<dbReference type="EMBL" id="JBBCAQ010000022">
    <property type="protein sequence ID" value="KAK7590928.1"/>
    <property type="molecule type" value="Genomic_DNA"/>
</dbReference>
<dbReference type="Gene3D" id="3.40.525.10">
    <property type="entry name" value="CRAL-TRIO lipid binding domain"/>
    <property type="match status" value="1"/>
</dbReference>
<keyword evidence="3" id="KW-0479">Metal-binding</keyword>
<name>A0AAN9Y5P9_9HEMI</name>
<accession>A0AAN9Y5P9</accession>
<evidence type="ECO:0000256" key="2">
    <source>
        <dbReference type="ARBA" id="ARBA00022490"/>
    </source>
</evidence>
<evidence type="ECO:0000256" key="4">
    <source>
        <dbReference type="ARBA" id="ARBA00022801"/>
    </source>
</evidence>
<evidence type="ECO:0000256" key="6">
    <source>
        <dbReference type="SAM" id="MobiDB-lite"/>
    </source>
</evidence>
<gene>
    <name evidence="8" type="ORF">V9T40_002541</name>
</gene>
<dbReference type="GO" id="GO:0005737">
    <property type="term" value="C:cytoplasm"/>
    <property type="evidence" value="ECO:0007669"/>
    <property type="project" value="UniProtKB-SubCell"/>
</dbReference>
<dbReference type="SMART" id="SM00516">
    <property type="entry name" value="SEC14"/>
    <property type="match status" value="1"/>
</dbReference>
<dbReference type="Pfam" id="PF12496">
    <property type="entry name" value="BNIP2"/>
    <property type="match status" value="1"/>
</dbReference>
<organism evidence="8 9">
    <name type="scientific">Parthenolecanium corni</name>
    <dbReference type="NCBI Taxonomy" id="536013"/>
    <lineage>
        <taxon>Eukaryota</taxon>
        <taxon>Metazoa</taxon>
        <taxon>Ecdysozoa</taxon>
        <taxon>Arthropoda</taxon>
        <taxon>Hexapoda</taxon>
        <taxon>Insecta</taxon>
        <taxon>Pterygota</taxon>
        <taxon>Neoptera</taxon>
        <taxon>Paraneoptera</taxon>
        <taxon>Hemiptera</taxon>
        <taxon>Sternorrhyncha</taxon>
        <taxon>Coccoidea</taxon>
        <taxon>Coccidae</taxon>
        <taxon>Parthenolecanium</taxon>
    </lineage>
</organism>
<dbReference type="Proteomes" id="UP001367676">
    <property type="component" value="Unassembled WGS sequence"/>
</dbReference>
<dbReference type="PANTHER" id="PTHR12112:SF22">
    <property type="entry name" value="MANGANESE-DEPENDENT INORGANIC PYROPHOSPHATASE-RELATED"/>
    <property type="match status" value="1"/>
</dbReference>
<keyword evidence="4" id="KW-0378">Hydrolase</keyword>
<evidence type="ECO:0000313" key="9">
    <source>
        <dbReference type="Proteomes" id="UP001367676"/>
    </source>
</evidence>
<protein>
    <recommendedName>
        <fullName evidence="7">CRAL-TRIO domain-containing protein</fullName>
    </recommendedName>
</protein>
<keyword evidence="2" id="KW-0963">Cytoplasm</keyword>
<dbReference type="SUPFAM" id="SSF52087">
    <property type="entry name" value="CRAL/TRIO domain"/>
    <property type="match status" value="1"/>
</dbReference>
<evidence type="ECO:0000259" key="7">
    <source>
        <dbReference type="PROSITE" id="PS50191"/>
    </source>
</evidence>
<dbReference type="FunFam" id="3.40.525.10:FF:000001">
    <property type="entry name" value="BCL2/adenovirus E1B protein-interacting protein 2"/>
    <property type="match status" value="1"/>
</dbReference>
<sequence length="390" mass="44448">MDNEEMVKTDDQKSLDTPAESCVEKLVKCKNTIADVSDNPLKAENSKNKDEPVIISNGSINKFNSRVDEIVNDLQHSNINLPSTSGLASTSHCVEQSKNAIMNAKESDNEEVSLHVTPQSSNHYDSTSQYRPSTLPLEKTKRRVLKISPEEISSPDSPMSEEENKFISPETDSQDELENSIMVILNNSQESSDMIPELTFGEEQAELRNWKACTIAGVKRQIDLKVIEPYKRVLSHGGYLNTGSHNAIITFSACFLPHKSRKDYNYVMDNLFFYILHTLNQLVTDDYVLVYLHGGTTKDCIPTFSWLKRCYQMIDRKLKKNLKALYLVHPTFWLRTLVTMIKPFISSKFSRKINFVNSLTELGVILPIEEASIPEKVRQYDRIKMSLLKK</sequence>
<feature type="compositionally biased region" description="Polar residues" evidence="6">
    <location>
        <begin position="116"/>
        <end position="132"/>
    </location>
</feature>
<reference evidence="8 9" key="1">
    <citation type="submission" date="2024-03" db="EMBL/GenBank/DDBJ databases">
        <title>Adaptation during the transition from Ophiocordyceps entomopathogen to insect associate is accompanied by gene loss and intensified selection.</title>
        <authorList>
            <person name="Ward C.M."/>
            <person name="Onetto C.A."/>
            <person name="Borneman A.R."/>
        </authorList>
    </citation>
    <scope>NUCLEOTIDE SEQUENCE [LARGE SCALE GENOMIC DNA]</scope>
    <source>
        <strain evidence="8">AWRI1</strain>
        <tissue evidence="8">Single Adult Female</tissue>
    </source>
</reference>
<dbReference type="AlphaFoldDB" id="A0AAN9Y5P9"/>
<feature type="domain" description="CRAL-TRIO" evidence="7">
    <location>
        <begin position="227"/>
        <end position="385"/>
    </location>
</feature>
<dbReference type="PROSITE" id="PS50191">
    <property type="entry name" value="CRAL_TRIO"/>
    <property type="match status" value="1"/>
</dbReference>
<dbReference type="InterPro" id="IPR036865">
    <property type="entry name" value="CRAL-TRIO_dom_sf"/>
</dbReference>
<comment type="caution">
    <text evidence="8">The sequence shown here is derived from an EMBL/GenBank/DDBJ whole genome shotgun (WGS) entry which is preliminary data.</text>
</comment>
<proteinExistence type="predicted"/>
<dbReference type="InterPro" id="IPR022181">
    <property type="entry name" value="Bcl2-/adenovirus-E1B"/>
</dbReference>
<dbReference type="Pfam" id="PF13716">
    <property type="entry name" value="CRAL_TRIO_2"/>
    <property type="match status" value="1"/>
</dbReference>
<dbReference type="PANTHER" id="PTHR12112">
    <property type="entry name" value="BNIP - RELATED"/>
    <property type="match status" value="1"/>
</dbReference>